<feature type="domain" description="HTH arsR-type" evidence="5">
    <location>
        <begin position="1"/>
        <end position="89"/>
    </location>
</feature>
<keyword evidence="4" id="KW-0804">Transcription</keyword>
<gene>
    <name evidence="6" type="ORF">LDJ79_11480</name>
</gene>
<name>A0ABS7YM37_9VIBR</name>
<dbReference type="Proteomes" id="UP001199044">
    <property type="component" value="Unassembled WGS sequence"/>
</dbReference>
<dbReference type="InterPro" id="IPR051081">
    <property type="entry name" value="HTH_MetalResp_TranReg"/>
</dbReference>
<comment type="caution">
    <text evidence="6">The sequence shown here is derived from an EMBL/GenBank/DDBJ whole genome shotgun (WGS) entry which is preliminary data.</text>
</comment>
<accession>A0ABS7YM37</accession>
<evidence type="ECO:0000256" key="1">
    <source>
        <dbReference type="ARBA" id="ARBA00022849"/>
    </source>
</evidence>
<dbReference type="InterPro" id="IPR011991">
    <property type="entry name" value="ArsR-like_HTH"/>
</dbReference>
<evidence type="ECO:0000313" key="6">
    <source>
        <dbReference type="EMBL" id="MCA2016735.1"/>
    </source>
</evidence>
<dbReference type="CDD" id="cd00090">
    <property type="entry name" value="HTH_ARSR"/>
    <property type="match status" value="1"/>
</dbReference>
<evidence type="ECO:0000259" key="5">
    <source>
        <dbReference type="PROSITE" id="PS50987"/>
    </source>
</evidence>
<dbReference type="Gene3D" id="1.10.10.10">
    <property type="entry name" value="Winged helix-like DNA-binding domain superfamily/Winged helix DNA-binding domain"/>
    <property type="match status" value="1"/>
</dbReference>
<protein>
    <submittedName>
        <fullName evidence="6">Metalloregulator ArsR/SmtB family transcription factor</fullName>
    </submittedName>
</protein>
<dbReference type="SMART" id="SM00418">
    <property type="entry name" value="HTH_ARSR"/>
    <property type="match status" value="1"/>
</dbReference>
<keyword evidence="2" id="KW-0805">Transcription regulation</keyword>
<dbReference type="Pfam" id="PF01022">
    <property type="entry name" value="HTH_5"/>
    <property type="match status" value="1"/>
</dbReference>
<keyword evidence="3" id="KW-0238">DNA-binding</keyword>
<evidence type="ECO:0000256" key="4">
    <source>
        <dbReference type="ARBA" id="ARBA00023163"/>
    </source>
</evidence>
<evidence type="ECO:0000256" key="2">
    <source>
        <dbReference type="ARBA" id="ARBA00023015"/>
    </source>
</evidence>
<dbReference type="PROSITE" id="PS00846">
    <property type="entry name" value="HTH_ARSR_1"/>
    <property type="match status" value="1"/>
</dbReference>
<dbReference type="PRINTS" id="PR00778">
    <property type="entry name" value="HTHARSR"/>
</dbReference>
<dbReference type="PANTHER" id="PTHR33154">
    <property type="entry name" value="TRANSCRIPTIONAL REGULATOR, ARSR FAMILY"/>
    <property type="match status" value="1"/>
</dbReference>
<evidence type="ECO:0000256" key="3">
    <source>
        <dbReference type="ARBA" id="ARBA00023125"/>
    </source>
</evidence>
<dbReference type="InterPro" id="IPR001845">
    <property type="entry name" value="HTH_ArsR_DNA-bd_dom"/>
</dbReference>
<dbReference type="InterPro" id="IPR036390">
    <property type="entry name" value="WH_DNA-bd_sf"/>
</dbReference>
<dbReference type="SUPFAM" id="SSF46785">
    <property type="entry name" value="Winged helix' DNA-binding domain"/>
    <property type="match status" value="1"/>
</dbReference>
<evidence type="ECO:0000313" key="7">
    <source>
        <dbReference type="Proteomes" id="UP001199044"/>
    </source>
</evidence>
<keyword evidence="1" id="KW-0059">Arsenical resistance</keyword>
<dbReference type="RefSeq" id="WP_068713965.1">
    <property type="nucleotide sequence ID" value="NZ_AP014635.1"/>
</dbReference>
<dbReference type="NCBIfam" id="NF033788">
    <property type="entry name" value="HTH_metalloreg"/>
    <property type="match status" value="1"/>
</dbReference>
<dbReference type="NCBIfam" id="NF007528">
    <property type="entry name" value="PRK10141.1"/>
    <property type="match status" value="1"/>
</dbReference>
<sequence length="114" mass="13152">MLPHDFFKLLADETRVRCLLLIARYPNICVGDLAEALHESQPKVSRHLALLRSSGIVFNRRQGQWVFYSISDDLPGWMKKQIQGLVDSQCLAREYQQDIERYATAREHSSCCQA</sequence>
<organism evidence="6 7">
    <name type="scientific">Vibrio tritonius</name>
    <dbReference type="NCBI Taxonomy" id="1435069"/>
    <lineage>
        <taxon>Bacteria</taxon>
        <taxon>Pseudomonadati</taxon>
        <taxon>Pseudomonadota</taxon>
        <taxon>Gammaproteobacteria</taxon>
        <taxon>Vibrionales</taxon>
        <taxon>Vibrionaceae</taxon>
        <taxon>Vibrio</taxon>
    </lineage>
</organism>
<dbReference type="InterPro" id="IPR036388">
    <property type="entry name" value="WH-like_DNA-bd_sf"/>
</dbReference>
<proteinExistence type="predicted"/>
<dbReference type="PROSITE" id="PS50987">
    <property type="entry name" value="HTH_ARSR_2"/>
    <property type="match status" value="1"/>
</dbReference>
<keyword evidence="7" id="KW-1185">Reference proteome</keyword>
<dbReference type="EMBL" id="JAIWIU010000069">
    <property type="protein sequence ID" value="MCA2016735.1"/>
    <property type="molecule type" value="Genomic_DNA"/>
</dbReference>
<dbReference type="PANTHER" id="PTHR33154:SF18">
    <property type="entry name" value="ARSENICAL RESISTANCE OPERON REPRESSOR"/>
    <property type="match status" value="1"/>
</dbReference>
<reference evidence="7" key="1">
    <citation type="submission" date="2023-07" db="EMBL/GenBank/DDBJ databases">
        <title>Molecular identification of indigenous halophilic bacteria isolated from red sea cost, biodegradation of synthetic dyes and assessment of degraded metabolite toxicity.</title>
        <authorList>
            <person name="Chaieb K."/>
            <person name="Altayb H.N."/>
        </authorList>
    </citation>
    <scope>NUCLEOTIDE SEQUENCE [LARGE SCALE GENOMIC DNA]</scope>
    <source>
        <strain evidence="7">K20</strain>
    </source>
</reference>
<dbReference type="InterPro" id="IPR018334">
    <property type="entry name" value="ArsR_HTH"/>
</dbReference>